<dbReference type="EMBL" id="JAXOVC010000002">
    <property type="protein sequence ID" value="KAK4505185.1"/>
    <property type="molecule type" value="Genomic_DNA"/>
</dbReference>
<evidence type="ECO:0000256" key="3">
    <source>
        <dbReference type="ARBA" id="ARBA00023002"/>
    </source>
</evidence>
<reference evidence="4 5" key="1">
    <citation type="journal article" date="2023" name="G3 (Bethesda)">
        <title>A chromosome-level genome assembly of Zasmidium syzygii isolated from banana leaves.</title>
        <authorList>
            <person name="van Westerhoven A.C."/>
            <person name="Mehrabi R."/>
            <person name="Talebi R."/>
            <person name="Steentjes M.B.F."/>
            <person name="Corcolon B."/>
            <person name="Chong P.A."/>
            <person name="Kema G.H.J."/>
            <person name="Seidl M.F."/>
        </authorList>
    </citation>
    <scope>NUCLEOTIDE SEQUENCE [LARGE SCALE GENOMIC DNA]</scope>
    <source>
        <strain evidence="4 5">P124</strain>
    </source>
</reference>
<dbReference type="InterPro" id="IPR036291">
    <property type="entry name" value="NAD(P)-bd_dom_sf"/>
</dbReference>
<evidence type="ECO:0008006" key="6">
    <source>
        <dbReference type="Google" id="ProtNLM"/>
    </source>
</evidence>
<name>A0ABR0EVR4_ZASCE</name>
<protein>
    <recommendedName>
        <fullName evidence="6">NAD(P)-binding protein</fullName>
    </recommendedName>
</protein>
<dbReference type="PANTHER" id="PTHR24320:SF282">
    <property type="entry name" value="WW DOMAIN-CONTAINING OXIDOREDUCTASE"/>
    <property type="match status" value="1"/>
</dbReference>
<dbReference type="Proteomes" id="UP001305779">
    <property type="component" value="Unassembled WGS sequence"/>
</dbReference>
<gene>
    <name evidence="4" type="ORF">PRZ48_003148</name>
</gene>
<dbReference type="SUPFAM" id="SSF51735">
    <property type="entry name" value="NAD(P)-binding Rossmann-fold domains"/>
    <property type="match status" value="1"/>
</dbReference>
<evidence type="ECO:0000313" key="4">
    <source>
        <dbReference type="EMBL" id="KAK4505185.1"/>
    </source>
</evidence>
<comment type="similarity">
    <text evidence="1">Belongs to the short-chain dehydrogenases/reductases (SDR) family.</text>
</comment>
<keyword evidence="3" id="KW-0560">Oxidoreductase</keyword>
<dbReference type="Pfam" id="PF00106">
    <property type="entry name" value="adh_short"/>
    <property type="match status" value="1"/>
</dbReference>
<sequence>MANVLLSEVTRTAMGIFGGKKVFDPEKDIPDLSGKAALVTGGNAGIGAGFVRALAAHNPENIYLCARTQSSADATAQAVKEKHPKANITIVTLDLNSFDSVKKCAAEITAKAPRLDYLFLNAGISATSPALTKEGYETEFGINHMGHALFLQLLMPTVLATKKNHPDADVRITLTSSIAARQLSPKTLVLSQMQTPAEKLHPMARYGHSKLANVLFARKLATLYPSITTTSHHPGTVKSEIWGKATDLKLLVALFSPVVWLTGVDTDVGAETGLWCVFAGRGKGKVESGKYYEPVGQEVSNERFNEKNAEELWEWTNGELEKHGGKGWPEA</sequence>
<evidence type="ECO:0000256" key="2">
    <source>
        <dbReference type="ARBA" id="ARBA00022857"/>
    </source>
</evidence>
<dbReference type="Gene3D" id="3.40.50.720">
    <property type="entry name" value="NAD(P)-binding Rossmann-like Domain"/>
    <property type="match status" value="1"/>
</dbReference>
<dbReference type="InterPro" id="IPR002347">
    <property type="entry name" value="SDR_fam"/>
</dbReference>
<organism evidence="4 5">
    <name type="scientific">Zasmidium cellare</name>
    <name type="common">Wine cellar mold</name>
    <name type="synonym">Racodium cellare</name>
    <dbReference type="NCBI Taxonomy" id="395010"/>
    <lineage>
        <taxon>Eukaryota</taxon>
        <taxon>Fungi</taxon>
        <taxon>Dikarya</taxon>
        <taxon>Ascomycota</taxon>
        <taxon>Pezizomycotina</taxon>
        <taxon>Dothideomycetes</taxon>
        <taxon>Dothideomycetidae</taxon>
        <taxon>Mycosphaerellales</taxon>
        <taxon>Mycosphaerellaceae</taxon>
        <taxon>Zasmidium</taxon>
    </lineage>
</organism>
<dbReference type="PRINTS" id="PR00081">
    <property type="entry name" value="GDHRDH"/>
</dbReference>
<keyword evidence="2" id="KW-0521">NADP</keyword>
<keyword evidence="5" id="KW-1185">Reference proteome</keyword>
<accession>A0ABR0EVR4</accession>
<comment type="caution">
    <text evidence="4">The sequence shown here is derived from an EMBL/GenBank/DDBJ whole genome shotgun (WGS) entry which is preliminary data.</text>
</comment>
<evidence type="ECO:0000313" key="5">
    <source>
        <dbReference type="Proteomes" id="UP001305779"/>
    </source>
</evidence>
<evidence type="ECO:0000256" key="1">
    <source>
        <dbReference type="ARBA" id="ARBA00006484"/>
    </source>
</evidence>
<dbReference type="PANTHER" id="PTHR24320">
    <property type="entry name" value="RETINOL DEHYDROGENASE"/>
    <property type="match status" value="1"/>
</dbReference>
<proteinExistence type="inferred from homology"/>